<evidence type="ECO:0000313" key="2">
    <source>
        <dbReference type="Proteomes" id="UP001295444"/>
    </source>
</evidence>
<gene>
    <name evidence="1" type="ORF">PECUL_23A051444</name>
</gene>
<evidence type="ECO:0000313" key="1">
    <source>
        <dbReference type="EMBL" id="CAH2319141.1"/>
    </source>
</evidence>
<dbReference type="Proteomes" id="UP001295444">
    <property type="component" value="Chromosome 10"/>
</dbReference>
<organism evidence="1 2">
    <name type="scientific">Pelobates cultripes</name>
    <name type="common">Western spadefoot toad</name>
    <dbReference type="NCBI Taxonomy" id="61616"/>
    <lineage>
        <taxon>Eukaryota</taxon>
        <taxon>Metazoa</taxon>
        <taxon>Chordata</taxon>
        <taxon>Craniata</taxon>
        <taxon>Vertebrata</taxon>
        <taxon>Euteleostomi</taxon>
        <taxon>Amphibia</taxon>
        <taxon>Batrachia</taxon>
        <taxon>Anura</taxon>
        <taxon>Pelobatoidea</taxon>
        <taxon>Pelobatidae</taxon>
        <taxon>Pelobates</taxon>
    </lineage>
</organism>
<dbReference type="EMBL" id="OW240921">
    <property type="protein sequence ID" value="CAH2319141.1"/>
    <property type="molecule type" value="Genomic_DNA"/>
</dbReference>
<keyword evidence="2" id="KW-1185">Reference proteome</keyword>
<name>A0AAD1T4I8_PELCU</name>
<sequence>MYCIEMSTFLANVTNCNSNKEMNVSCSAFKDFESVCPVKHKTASNGHSTYLEKVLSSRTKRVDEVLGGLCCISSVDQARGRSRFYQQQFPTETSSDN</sequence>
<dbReference type="AlphaFoldDB" id="A0AAD1T4I8"/>
<proteinExistence type="predicted"/>
<protein>
    <submittedName>
        <fullName evidence="1">Uncharacterized protein</fullName>
    </submittedName>
</protein>
<reference evidence="1" key="1">
    <citation type="submission" date="2022-03" db="EMBL/GenBank/DDBJ databases">
        <authorList>
            <person name="Alioto T."/>
            <person name="Alioto T."/>
            <person name="Gomez Garrido J."/>
        </authorList>
    </citation>
    <scope>NUCLEOTIDE SEQUENCE</scope>
</reference>
<accession>A0AAD1T4I8</accession>